<proteinExistence type="predicted"/>
<dbReference type="PROSITE" id="PS01096">
    <property type="entry name" value="PPIC_PPIASE_1"/>
    <property type="match status" value="1"/>
</dbReference>
<dbReference type="Gene3D" id="1.10.8.1040">
    <property type="match status" value="1"/>
</dbReference>
<dbReference type="RefSeq" id="WP_248341965.1">
    <property type="nucleotide sequence ID" value="NZ_AP025592.1"/>
</dbReference>
<evidence type="ECO:0000259" key="7">
    <source>
        <dbReference type="PROSITE" id="PS50198"/>
    </source>
</evidence>
<dbReference type="InterPro" id="IPR050245">
    <property type="entry name" value="PrsA_foldase"/>
</dbReference>
<protein>
    <recommendedName>
        <fullName evidence="2">peptidylprolyl isomerase</fullName>
        <ecNumber evidence="2">5.2.1.8</ecNumber>
    </recommendedName>
</protein>
<reference evidence="9" key="1">
    <citation type="journal article" date="2022" name="Int. J. Syst. Evol. Microbiol.">
        <title>Anaeromyxobacter oryzae sp. nov., Anaeromyxobacter diazotrophicus sp. nov. and Anaeromyxobacter paludicola sp. nov., isolated from paddy soils.</title>
        <authorList>
            <person name="Itoh H."/>
            <person name="Xu Z."/>
            <person name="Mise K."/>
            <person name="Masuda Y."/>
            <person name="Ushijima N."/>
            <person name="Hayakawa C."/>
            <person name="Shiratori Y."/>
            <person name="Senoo K."/>
        </authorList>
    </citation>
    <scope>NUCLEOTIDE SEQUENCE [LARGE SCALE GENOMIC DNA]</scope>
    <source>
        <strain evidence="9">Red630</strain>
    </source>
</reference>
<keyword evidence="3" id="KW-0732">Signal</keyword>
<comment type="catalytic activity">
    <reaction evidence="1">
        <text>[protein]-peptidylproline (omega=180) = [protein]-peptidylproline (omega=0)</text>
        <dbReference type="Rhea" id="RHEA:16237"/>
        <dbReference type="Rhea" id="RHEA-COMP:10747"/>
        <dbReference type="Rhea" id="RHEA-COMP:10748"/>
        <dbReference type="ChEBI" id="CHEBI:83833"/>
        <dbReference type="ChEBI" id="CHEBI:83834"/>
        <dbReference type="EC" id="5.2.1.8"/>
    </reaction>
</comment>
<dbReference type="PANTHER" id="PTHR47245:SF1">
    <property type="entry name" value="FOLDASE PROTEIN PRSA"/>
    <property type="match status" value="1"/>
</dbReference>
<organism evidence="8 9">
    <name type="scientific">Anaeromyxobacter paludicola</name>
    <dbReference type="NCBI Taxonomy" id="2918171"/>
    <lineage>
        <taxon>Bacteria</taxon>
        <taxon>Pseudomonadati</taxon>
        <taxon>Myxococcota</taxon>
        <taxon>Myxococcia</taxon>
        <taxon>Myxococcales</taxon>
        <taxon>Cystobacterineae</taxon>
        <taxon>Anaeromyxobacteraceae</taxon>
        <taxon>Anaeromyxobacter</taxon>
    </lineage>
</organism>
<dbReference type="InterPro" id="IPR046357">
    <property type="entry name" value="PPIase_dom_sf"/>
</dbReference>
<dbReference type="PROSITE" id="PS51257">
    <property type="entry name" value="PROKAR_LIPOPROTEIN"/>
    <property type="match status" value="1"/>
</dbReference>
<dbReference type="Gene3D" id="3.10.50.40">
    <property type="match status" value="1"/>
</dbReference>
<dbReference type="PROSITE" id="PS50198">
    <property type="entry name" value="PPIC_PPIASE_2"/>
    <property type="match status" value="1"/>
</dbReference>
<evidence type="ECO:0000256" key="4">
    <source>
        <dbReference type="ARBA" id="ARBA00023110"/>
    </source>
</evidence>
<dbReference type="Proteomes" id="UP001162734">
    <property type="component" value="Chromosome"/>
</dbReference>
<dbReference type="InterPro" id="IPR000297">
    <property type="entry name" value="PPIase_PpiC"/>
</dbReference>
<gene>
    <name evidence="8" type="ORF">AMPC_28050</name>
</gene>
<evidence type="ECO:0000256" key="1">
    <source>
        <dbReference type="ARBA" id="ARBA00000971"/>
    </source>
</evidence>
<dbReference type="EC" id="5.2.1.8" evidence="2"/>
<evidence type="ECO:0000256" key="2">
    <source>
        <dbReference type="ARBA" id="ARBA00013194"/>
    </source>
</evidence>
<evidence type="ECO:0000256" key="6">
    <source>
        <dbReference type="PROSITE-ProRule" id="PRU00278"/>
    </source>
</evidence>
<evidence type="ECO:0000313" key="9">
    <source>
        <dbReference type="Proteomes" id="UP001162734"/>
    </source>
</evidence>
<keyword evidence="9" id="KW-1185">Reference proteome</keyword>
<dbReference type="InterPro" id="IPR027304">
    <property type="entry name" value="Trigger_fact/SurA_dom_sf"/>
</dbReference>
<dbReference type="InterPro" id="IPR023058">
    <property type="entry name" value="PPIase_PpiC_CS"/>
</dbReference>
<dbReference type="EMBL" id="AP025592">
    <property type="protein sequence ID" value="BDG09692.1"/>
    <property type="molecule type" value="Genomic_DNA"/>
</dbReference>
<feature type="domain" description="PpiC" evidence="7">
    <location>
        <begin position="138"/>
        <end position="237"/>
    </location>
</feature>
<dbReference type="SUPFAM" id="SSF109998">
    <property type="entry name" value="Triger factor/SurA peptide-binding domain-like"/>
    <property type="match status" value="1"/>
</dbReference>
<keyword evidence="4 6" id="KW-0697">Rotamase</keyword>
<evidence type="ECO:0000256" key="5">
    <source>
        <dbReference type="ARBA" id="ARBA00023235"/>
    </source>
</evidence>
<dbReference type="PANTHER" id="PTHR47245">
    <property type="entry name" value="PEPTIDYLPROLYL ISOMERASE"/>
    <property type="match status" value="1"/>
</dbReference>
<dbReference type="SUPFAM" id="SSF54534">
    <property type="entry name" value="FKBP-like"/>
    <property type="match status" value="1"/>
</dbReference>
<sequence length="339" mass="36244">MFRRSIVVSVVAAAGLVACNKGAPGKSGPVVASGNGVTITAPELKARLDEQSPFIRQRFTSLDRKKEFLQNLVQFELLAGEAQKAGMEKDPDVQYLVKRAMVQKYLQKKFADTEGAKNIPDAELQKFYDEHKDDYQKAAKQRLSVIVVKDGAAAKKTAAALKEQEKKNPLAFANVARETSQDDASKATGGDVGYKTKDELEKAYGKAFADAVAPLKDNDEAGPIETPQGFVIAKVTGHQEEINRPFDQVKAQIASRLWSEKKKKEFDEFTKQLKDKANVKVNDAELEKVEVAAAPAGMGGMMGGGMGGGMMGGGAPRAPMGGGANVAHPPMPAPAPAAK</sequence>
<dbReference type="Pfam" id="PF13145">
    <property type="entry name" value="Rotamase_2"/>
    <property type="match status" value="1"/>
</dbReference>
<evidence type="ECO:0000256" key="3">
    <source>
        <dbReference type="ARBA" id="ARBA00022729"/>
    </source>
</evidence>
<name>A0ABN6N8Y0_9BACT</name>
<keyword evidence="5 6" id="KW-0413">Isomerase</keyword>
<accession>A0ABN6N8Y0</accession>
<evidence type="ECO:0000313" key="8">
    <source>
        <dbReference type="EMBL" id="BDG09692.1"/>
    </source>
</evidence>